<dbReference type="AlphaFoldDB" id="A0A3G2R7T8"/>
<dbReference type="Proteomes" id="UP000280960">
    <property type="component" value="Chromosome"/>
</dbReference>
<evidence type="ECO:0000256" key="1">
    <source>
        <dbReference type="ARBA" id="ARBA00001938"/>
    </source>
</evidence>
<keyword evidence="4 6" id="KW-0450">Lipoyl</keyword>
<dbReference type="InterPro" id="IPR036625">
    <property type="entry name" value="E3-bd_dom_sf"/>
</dbReference>
<dbReference type="PROSITE" id="PS51826">
    <property type="entry name" value="PSBD"/>
    <property type="match status" value="1"/>
</dbReference>
<dbReference type="PANTHER" id="PTHR43178:SF5">
    <property type="entry name" value="LIPOAMIDE ACYLTRANSFERASE COMPONENT OF BRANCHED-CHAIN ALPHA-KETO ACID DEHYDROGENASE COMPLEX, MITOCHONDRIAL"/>
    <property type="match status" value="1"/>
</dbReference>
<dbReference type="RefSeq" id="WP_122014892.1">
    <property type="nucleotide sequence ID" value="NZ_CP033169.1"/>
</dbReference>
<name>A0A3G2R7T8_9FIRM</name>
<evidence type="ECO:0000256" key="3">
    <source>
        <dbReference type="ARBA" id="ARBA00022679"/>
    </source>
</evidence>
<dbReference type="Pfam" id="PF00198">
    <property type="entry name" value="2-oxoacid_dh"/>
    <property type="match status" value="1"/>
</dbReference>
<feature type="domain" description="Peripheral subunit-binding (PSBD)" evidence="8">
    <location>
        <begin position="137"/>
        <end position="174"/>
    </location>
</feature>
<evidence type="ECO:0000313" key="9">
    <source>
        <dbReference type="EMBL" id="AYO30877.1"/>
    </source>
</evidence>
<evidence type="ECO:0000256" key="4">
    <source>
        <dbReference type="ARBA" id="ARBA00022823"/>
    </source>
</evidence>
<dbReference type="SUPFAM" id="SSF52777">
    <property type="entry name" value="CoA-dependent acyltransferases"/>
    <property type="match status" value="1"/>
</dbReference>
<dbReference type="KEGG" id="bacg:D2962_09855"/>
<dbReference type="GO" id="GO:0031405">
    <property type="term" value="F:lipoic acid binding"/>
    <property type="evidence" value="ECO:0007669"/>
    <property type="project" value="TreeGrafter"/>
</dbReference>
<evidence type="ECO:0000259" key="7">
    <source>
        <dbReference type="PROSITE" id="PS50968"/>
    </source>
</evidence>
<dbReference type="InterPro" id="IPR011053">
    <property type="entry name" value="Single_hybrid_motif"/>
</dbReference>
<gene>
    <name evidence="9" type="ORF">D2962_09855</name>
</gene>
<proteinExistence type="inferred from homology"/>
<dbReference type="InterPro" id="IPR050743">
    <property type="entry name" value="2-oxoacid_DH_E2_comp"/>
</dbReference>
<keyword evidence="10" id="KW-1185">Reference proteome</keyword>
<dbReference type="Gene3D" id="2.40.50.100">
    <property type="match status" value="1"/>
</dbReference>
<dbReference type="SUPFAM" id="SSF47005">
    <property type="entry name" value="Peripheral subunit-binding domain of 2-oxo acid dehydrogenase complex"/>
    <property type="match status" value="2"/>
</dbReference>
<organism evidence="9 10">
    <name type="scientific">Biomaibacter acetigenes</name>
    <dbReference type="NCBI Taxonomy" id="2316383"/>
    <lineage>
        <taxon>Bacteria</taxon>
        <taxon>Bacillati</taxon>
        <taxon>Bacillota</taxon>
        <taxon>Clostridia</taxon>
        <taxon>Thermosediminibacterales</taxon>
        <taxon>Tepidanaerobacteraceae</taxon>
        <taxon>Biomaibacter</taxon>
    </lineage>
</organism>
<keyword evidence="3 6" id="KW-0808">Transferase</keyword>
<sequence length="480" mass="52591">MATLVKMPKIGLSDESAIIAKWYKKKGEQVKAGEVLFTIETDKSTFDVEAEADGTLLDVFFNEGDEVPVLTDVGVIGSEGEDISSITTGQGKPESQAATQKLQIPEAESIKPEVSSKETVEKAYPDLAEAEENGIIKISPRARNLAERAGVDFRFTSPTGPEGRIIERDILALIEKGPVFTPAAKEEYLKSGLDLQVSEGTGVGGRITTGDLQKNSEEQKVEKEASMAAKGLEKQETVQKSVIEGPQQALQYKEVKFTNIRKVIARNMMNSLSTTAQLTHHATFDATEILAYREKIKAAGEKYGLENITLNDMVLYAVSRTLLNHPDLNAHLVGETMMVFENVHLGVAIDTERGLMVPTIFNANLKSLNEISREVKELAEQCRKGSINPDYLKGGTFTVTNLGPLDVEHFTPILNPPQTGILGVCSITYKPRLVNGQYEYYPAMGLSLTFDHRAVDGAPAARFLKDLKTNLENFSLLLAR</sequence>
<evidence type="ECO:0000256" key="2">
    <source>
        <dbReference type="ARBA" id="ARBA00007317"/>
    </source>
</evidence>
<dbReference type="EC" id="2.3.1.-" evidence="6"/>
<comment type="cofactor">
    <cofactor evidence="1 6">
        <name>(R)-lipoate</name>
        <dbReference type="ChEBI" id="CHEBI:83088"/>
    </cofactor>
</comment>
<keyword evidence="5 6" id="KW-0012">Acyltransferase</keyword>
<dbReference type="InterPro" id="IPR000089">
    <property type="entry name" value="Biotin_lipoyl"/>
</dbReference>
<dbReference type="PANTHER" id="PTHR43178">
    <property type="entry name" value="DIHYDROLIPOAMIDE ACETYLTRANSFERASE COMPONENT OF PYRUVATE DEHYDROGENASE COMPLEX"/>
    <property type="match status" value="1"/>
</dbReference>
<dbReference type="PROSITE" id="PS50968">
    <property type="entry name" value="BIOTINYL_LIPOYL"/>
    <property type="match status" value="1"/>
</dbReference>
<dbReference type="EMBL" id="CP033169">
    <property type="protein sequence ID" value="AYO30877.1"/>
    <property type="molecule type" value="Genomic_DNA"/>
</dbReference>
<dbReference type="PROSITE" id="PS00189">
    <property type="entry name" value="LIPOYL"/>
    <property type="match status" value="1"/>
</dbReference>
<reference evidence="9 10" key="1">
    <citation type="submission" date="2018-10" db="EMBL/GenBank/DDBJ databases">
        <authorList>
            <person name="Zhang X."/>
        </authorList>
    </citation>
    <scope>NUCLEOTIDE SEQUENCE [LARGE SCALE GENOMIC DNA]</scope>
    <source>
        <strain evidence="9 10">SK-G1</strain>
    </source>
</reference>
<evidence type="ECO:0000256" key="6">
    <source>
        <dbReference type="RuleBase" id="RU003423"/>
    </source>
</evidence>
<dbReference type="Gene3D" id="3.30.559.10">
    <property type="entry name" value="Chloramphenicol acetyltransferase-like domain"/>
    <property type="match status" value="1"/>
</dbReference>
<dbReference type="InterPro" id="IPR004167">
    <property type="entry name" value="PSBD"/>
</dbReference>
<dbReference type="InterPro" id="IPR023213">
    <property type="entry name" value="CAT-like_dom_sf"/>
</dbReference>
<dbReference type="InterPro" id="IPR003016">
    <property type="entry name" value="2-oxoA_DH_lipoyl-BS"/>
</dbReference>
<dbReference type="CDD" id="cd06849">
    <property type="entry name" value="lipoyl_domain"/>
    <property type="match status" value="1"/>
</dbReference>
<comment type="similarity">
    <text evidence="2 6">Belongs to the 2-oxoacid dehydrogenase family.</text>
</comment>
<feature type="domain" description="Lipoyl-binding" evidence="7">
    <location>
        <begin position="2"/>
        <end position="77"/>
    </location>
</feature>
<protein>
    <recommendedName>
        <fullName evidence="6">Dihydrolipoamide acetyltransferase component of pyruvate dehydrogenase complex</fullName>
        <ecNumber evidence="6">2.3.1.-</ecNumber>
    </recommendedName>
</protein>
<evidence type="ECO:0000256" key="5">
    <source>
        <dbReference type="ARBA" id="ARBA00023315"/>
    </source>
</evidence>
<dbReference type="InterPro" id="IPR001078">
    <property type="entry name" value="2-oxoacid_DH_actylTfrase"/>
</dbReference>
<dbReference type="GO" id="GO:0005737">
    <property type="term" value="C:cytoplasm"/>
    <property type="evidence" value="ECO:0007669"/>
    <property type="project" value="TreeGrafter"/>
</dbReference>
<evidence type="ECO:0000259" key="8">
    <source>
        <dbReference type="PROSITE" id="PS51826"/>
    </source>
</evidence>
<evidence type="ECO:0000313" key="10">
    <source>
        <dbReference type="Proteomes" id="UP000280960"/>
    </source>
</evidence>
<dbReference type="Pfam" id="PF02817">
    <property type="entry name" value="E3_binding"/>
    <property type="match status" value="1"/>
</dbReference>
<dbReference type="Gene3D" id="4.10.320.10">
    <property type="entry name" value="E3-binding domain"/>
    <property type="match status" value="1"/>
</dbReference>
<dbReference type="GO" id="GO:0016407">
    <property type="term" value="F:acetyltransferase activity"/>
    <property type="evidence" value="ECO:0007669"/>
    <property type="project" value="TreeGrafter"/>
</dbReference>
<dbReference type="Pfam" id="PF00364">
    <property type="entry name" value="Biotin_lipoyl"/>
    <property type="match status" value="1"/>
</dbReference>
<dbReference type="SUPFAM" id="SSF51230">
    <property type="entry name" value="Single hybrid motif"/>
    <property type="match status" value="1"/>
</dbReference>
<accession>A0A3G2R7T8</accession>